<gene>
    <name evidence="3" type="ORF">Q4T40_04940</name>
</gene>
<feature type="transmembrane region" description="Helical" evidence="2">
    <location>
        <begin position="12"/>
        <end position="37"/>
    </location>
</feature>
<keyword evidence="4" id="KW-1185">Reference proteome</keyword>
<reference evidence="3 4" key="1">
    <citation type="submission" date="2023-07" db="EMBL/GenBank/DDBJ databases">
        <title>The novel representative of Negativicutes class, Anaeroselena agilis gen. nov. sp. nov.</title>
        <authorList>
            <person name="Prokofeva M.I."/>
            <person name="Elcheninov A.G."/>
            <person name="Klyukina A."/>
            <person name="Kublanov I.V."/>
            <person name="Frolov E.N."/>
            <person name="Podosokorskaya O.A."/>
        </authorList>
    </citation>
    <scope>NUCLEOTIDE SEQUENCE [LARGE SCALE GENOMIC DNA]</scope>
    <source>
        <strain evidence="3 4">4137-cl</strain>
    </source>
</reference>
<proteinExistence type="predicted"/>
<feature type="transmembrane region" description="Helical" evidence="2">
    <location>
        <begin position="43"/>
        <end position="60"/>
    </location>
</feature>
<name>A0ABU3NUU4_9FIRM</name>
<protein>
    <submittedName>
        <fullName evidence="3">Uncharacterized protein</fullName>
    </submittedName>
</protein>
<keyword evidence="2" id="KW-0812">Transmembrane</keyword>
<dbReference type="Proteomes" id="UP001254848">
    <property type="component" value="Unassembled WGS sequence"/>
</dbReference>
<evidence type="ECO:0000313" key="3">
    <source>
        <dbReference type="EMBL" id="MDT8900585.1"/>
    </source>
</evidence>
<organism evidence="3 4">
    <name type="scientific">Anaeroselena agilis</name>
    <dbReference type="NCBI Taxonomy" id="3063788"/>
    <lineage>
        <taxon>Bacteria</taxon>
        <taxon>Bacillati</taxon>
        <taxon>Bacillota</taxon>
        <taxon>Negativicutes</taxon>
        <taxon>Acetonemataceae</taxon>
        <taxon>Anaeroselena</taxon>
    </lineage>
</organism>
<feature type="region of interest" description="Disordered" evidence="1">
    <location>
        <begin position="73"/>
        <end position="96"/>
    </location>
</feature>
<evidence type="ECO:0000256" key="2">
    <source>
        <dbReference type="SAM" id="Phobius"/>
    </source>
</evidence>
<accession>A0ABU3NUU4</accession>
<evidence type="ECO:0000256" key="1">
    <source>
        <dbReference type="SAM" id="MobiDB-lite"/>
    </source>
</evidence>
<dbReference type="RefSeq" id="WP_413779122.1">
    <property type="nucleotide sequence ID" value="NZ_JAUOZS010000001.1"/>
</dbReference>
<feature type="compositionally biased region" description="Polar residues" evidence="1">
    <location>
        <begin position="73"/>
        <end position="89"/>
    </location>
</feature>
<comment type="caution">
    <text evidence="3">The sequence shown here is derived from an EMBL/GenBank/DDBJ whole genome shotgun (WGS) entry which is preliminary data.</text>
</comment>
<keyword evidence="2" id="KW-0472">Membrane</keyword>
<keyword evidence="2" id="KW-1133">Transmembrane helix</keyword>
<evidence type="ECO:0000313" key="4">
    <source>
        <dbReference type="Proteomes" id="UP001254848"/>
    </source>
</evidence>
<dbReference type="EMBL" id="JAUOZS010000001">
    <property type="protein sequence ID" value="MDT8900585.1"/>
    <property type="molecule type" value="Genomic_DNA"/>
</dbReference>
<sequence length="96" mass="10453">MTGLFKERSSRFGSLVSLIAVTAMLAVFFLSLPVFLVSFPGRTFVAAWSVVAIVILIAHARNVAGLRHRRPITYSSSGRPQSPQKTVQRAVSPLRG</sequence>